<sequence>MISRMMHLLLFTGLAWSQTKTVAVFDFQNDSLSSNEVSTLMDRLRTDIAQVSDFIVVERHRINDILKEQKIQTNSCFGKCAIEVGKLLGATNVVCGSIGRISLTYTISAIMIDAQTGEIVRSIRYRSDDDNDSLFTSGMREVALEIIREEPQDTLGEERTVMSNLNNNDGPSFAEPLATLWQLDAMKSWGAETGVNTESFIKECYGIPIEHLTKSQGAEVLMYLQFNDMPGHW</sequence>
<dbReference type="Gene3D" id="3.40.50.10610">
    <property type="entry name" value="ABC-type transport auxiliary lipoprotein component"/>
    <property type="match status" value="1"/>
</dbReference>
<gene>
    <name evidence="1" type="ORF">METZ01_LOCUS61686</name>
</gene>
<evidence type="ECO:0008006" key="2">
    <source>
        <dbReference type="Google" id="ProtNLM"/>
    </source>
</evidence>
<dbReference type="EMBL" id="UINC01003735">
    <property type="protein sequence ID" value="SVA08832.1"/>
    <property type="molecule type" value="Genomic_DNA"/>
</dbReference>
<organism evidence="1">
    <name type="scientific">marine metagenome</name>
    <dbReference type="NCBI Taxonomy" id="408172"/>
    <lineage>
        <taxon>unclassified sequences</taxon>
        <taxon>metagenomes</taxon>
        <taxon>ecological metagenomes</taxon>
    </lineage>
</organism>
<accession>A0A381SXU5</accession>
<dbReference type="GO" id="GO:0030288">
    <property type="term" value="C:outer membrane-bounded periplasmic space"/>
    <property type="evidence" value="ECO:0007669"/>
    <property type="project" value="InterPro"/>
</dbReference>
<dbReference type="InterPro" id="IPR005534">
    <property type="entry name" value="Curli_assmbl/transp-comp_CsgG"/>
</dbReference>
<dbReference type="Pfam" id="PF03783">
    <property type="entry name" value="CsgG"/>
    <property type="match status" value="1"/>
</dbReference>
<reference evidence="1" key="1">
    <citation type="submission" date="2018-05" db="EMBL/GenBank/DDBJ databases">
        <authorList>
            <person name="Lanie J.A."/>
            <person name="Ng W.-L."/>
            <person name="Kazmierczak K.M."/>
            <person name="Andrzejewski T.M."/>
            <person name="Davidsen T.M."/>
            <person name="Wayne K.J."/>
            <person name="Tettelin H."/>
            <person name="Glass J.I."/>
            <person name="Rusch D."/>
            <person name="Podicherti R."/>
            <person name="Tsui H.-C.T."/>
            <person name="Winkler M.E."/>
        </authorList>
    </citation>
    <scope>NUCLEOTIDE SEQUENCE</scope>
</reference>
<protein>
    <recommendedName>
        <fullName evidence="2">FlgO domain-containing protein</fullName>
    </recommendedName>
</protein>
<evidence type="ECO:0000313" key="1">
    <source>
        <dbReference type="EMBL" id="SVA08832.1"/>
    </source>
</evidence>
<dbReference type="AlphaFoldDB" id="A0A381SXU5"/>
<proteinExistence type="predicted"/>
<name>A0A381SXU5_9ZZZZ</name>